<gene>
    <name evidence="2" type="ORF">QRT04_11820</name>
</gene>
<evidence type="ECO:0000313" key="3">
    <source>
        <dbReference type="Proteomes" id="UP001529338"/>
    </source>
</evidence>
<reference evidence="2 3" key="1">
    <citation type="submission" date="2023-06" db="EMBL/GenBank/DDBJ databases">
        <title>Cellulomonas sp. MW4 Whole genome sequence.</title>
        <authorList>
            <person name="Park S."/>
        </authorList>
    </citation>
    <scope>NUCLEOTIDE SEQUENCE [LARGE SCALE GENOMIC DNA]</scope>
    <source>
        <strain evidence="2 3">MW4</strain>
    </source>
</reference>
<dbReference type="RefSeq" id="WP_289455472.1">
    <property type="nucleotide sequence ID" value="NZ_JAUCGQ010000001.1"/>
</dbReference>
<keyword evidence="1" id="KW-0812">Transmembrane</keyword>
<organism evidence="2 3">
    <name type="scientific">Cellulomonas alba</name>
    <dbReference type="NCBI Taxonomy" id="3053467"/>
    <lineage>
        <taxon>Bacteria</taxon>
        <taxon>Bacillati</taxon>
        <taxon>Actinomycetota</taxon>
        <taxon>Actinomycetes</taxon>
        <taxon>Micrococcales</taxon>
        <taxon>Cellulomonadaceae</taxon>
        <taxon>Cellulomonas</taxon>
    </lineage>
</organism>
<evidence type="ECO:0000256" key="1">
    <source>
        <dbReference type="SAM" id="Phobius"/>
    </source>
</evidence>
<accession>A0ABT7SHK6</accession>
<dbReference type="InterPro" id="IPR025443">
    <property type="entry name" value="DUF4307"/>
</dbReference>
<proteinExistence type="predicted"/>
<keyword evidence="1" id="KW-1133">Transmembrane helix</keyword>
<keyword evidence="3" id="KW-1185">Reference proteome</keyword>
<sequence length="135" mass="14451">MSQPTATTPPAGRYEPLPDARRTTRRRVWIAVGVVVALGLLAFVTRGVLANPVHWQDYGYKVVDDGHVTVTFDVTKPRSSTVRCTVQALSESFAQVGVRTVTVGPAHTSTVRMTVDVQTAETAVSGLVKTCAKVG</sequence>
<protein>
    <submittedName>
        <fullName evidence="2">DUF4307 domain-containing protein</fullName>
    </submittedName>
</protein>
<dbReference type="Pfam" id="PF14155">
    <property type="entry name" value="DUF4307"/>
    <property type="match status" value="1"/>
</dbReference>
<name>A0ABT7SHK6_9CELL</name>
<keyword evidence="1" id="KW-0472">Membrane</keyword>
<feature type="transmembrane region" description="Helical" evidence="1">
    <location>
        <begin position="28"/>
        <end position="49"/>
    </location>
</feature>
<comment type="caution">
    <text evidence="2">The sequence shown here is derived from an EMBL/GenBank/DDBJ whole genome shotgun (WGS) entry which is preliminary data.</text>
</comment>
<evidence type="ECO:0000313" key="2">
    <source>
        <dbReference type="EMBL" id="MDM7855616.1"/>
    </source>
</evidence>
<dbReference type="EMBL" id="JAUCGQ010000001">
    <property type="protein sequence ID" value="MDM7855616.1"/>
    <property type="molecule type" value="Genomic_DNA"/>
</dbReference>
<dbReference type="Proteomes" id="UP001529338">
    <property type="component" value="Unassembled WGS sequence"/>
</dbReference>